<evidence type="ECO:0000256" key="1">
    <source>
        <dbReference type="SAM" id="MobiDB-lite"/>
    </source>
</evidence>
<comment type="caution">
    <text evidence="2">The sequence shown here is derived from an EMBL/GenBank/DDBJ whole genome shotgun (WGS) entry which is preliminary data.</text>
</comment>
<gene>
    <name evidence="2" type="ORF">B0I29_13513</name>
</gene>
<keyword evidence="3" id="KW-1185">Reference proteome</keyword>
<reference evidence="2 3" key="1">
    <citation type="submission" date="2018-06" db="EMBL/GenBank/DDBJ databases">
        <title>Genomic Encyclopedia of Type Strains, Phase III (KMG-III): the genomes of soil and plant-associated and newly described type strains.</title>
        <authorList>
            <person name="Whitman W."/>
        </authorList>
    </citation>
    <scope>NUCLEOTIDE SEQUENCE [LARGE SCALE GENOMIC DNA]</scope>
    <source>
        <strain evidence="2 3">CGMCC 4.7090</strain>
    </source>
</reference>
<accession>A0A327YUZ0</accession>
<evidence type="ECO:0000313" key="3">
    <source>
        <dbReference type="Proteomes" id="UP000249341"/>
    </source>
</evidence>
<sequence length="110" mass="12272">MTLRVDPAALRLYAAQMTEMTRAAEAAKSYIDQWGSLTPHERGFLGIVFQRHPNYVERIDAMLDRVRQLTDASAASLTTTARTYEATDSSSAAELDASYSPSPRPMIFRD</sequence>
<dbReference type="EMBL" id="QLMJ01000035">
    <property type="protein sequence ID" value="RAK24807.1"/>
    <property type="molecule type" value="Genomic_DNA"/>
</dbReference>
<dbReference type="OrthoDB" id="3297891at2"/>
<evidence type="ECO:0008006" key="4">
    <source>
        <dbReference type="Google" id="ProtNLM"/>
    </source>
</evidence>
<evidence type="ECO:0000313" key="2">
    <source>
        <dbReference type="EMBL" id="RAK24807.1"/>
    </source>
</evidence>
<proteinExistence type="predicted"/>
<dbReference type="Proteomes" id="UP000249341">
    <property type="component" value="Unassembled WGS sequence"/>
</dbReference>
<feature type="region of interest" description="Disordered" evidence="1">
    <location>
        <begin position="81"/>
        <end position="110"/>
    </location>
</feature>
<dbReference type="AlphaFoldDB" id="A0A327YUZ0"/>
<protein>
    <recommendedName>
        <fullName evidence="4">Excreted virulence factor EspC (Type VII ESX diderm)</fullName>
    </recommendedName>
</protein>
<organism evidence="2 3">
    <name type="scientific">Actinoplanes lutulentus</name>
    <dbReference type="NCBI Taxonomy" id="1287878"/>
    <lineage>
        <taxon>Bacteria</taxon>
        <taxon>Bacillati</taxon>
        <taxon>Actinomycetota</taxon>
        <taxon>Actinomycetes</taxon>
        <taxon>Micromonosporales</taxon>
        <taxon>Micromonosporaceae</taxon>
        <taxon>Actinoplanes</taxon>
    </lineage>
</organism>
<name>A0A327YUZ0_9ACTN</name>
<dbReference type="RefSeq" id="WP_111655200.1">
    <property type="nucleotide sequence ID" value="NZ_JACHWI010000001.1"/>
</dbReference>